<feature type="transmembrane region" description="Helical" evidence="2">
    <location>
        <begin position="176"/>
        <end position="199"/>
    </location>
</feature>
<evidence type="ECO:0000313" key="3">
    <source>
        <dbReference type="EMBL" id="CAK0802837.1"/>
    </source>
</evidence>
<reference evidence="3" key="1">
    <citation type="submission" date="2023-10" db="EMBL/GenBank/DDBJ databases">
        <authorList>
            <person name="Chen Y."/>
            <person name="Shah S."/>
            <person name="Dougan E. K."/>
            <person name="Thang M."/>
            <person name="Chan C."/>
        </authorList>
    </citation>
    <scope>NUCLEOTIDE SEQUENCE [LARGE SCALE GENOMIC DNA]</scope>
</reference>
<evidence type="ECO:0008006" key="5">
    <source>
        <dbReference type="Google" id="ProtNLM"/>
    </source>
</evidence>
<proteinExistence type="predicted"/>
<feature type="transmembrane region" description="Helical" evidence="2">
    <location>
        <begin position="137"/>
        <end position="155"/>
    </location>
</feature>
<sequence>SAVRPACGGGSPAVSACQPEAMGRGSASGTASVAPSSGGRSGGEVAERVARPSDARSLREKTRDELHESGETVMFSHILLPVLAHGSRLIYAPDEVVAHIAGKVFGMVSTACTASTVDARKFSDNLPRDVKKLMKEYWPIMVSFTIGVLIFHRYAQTLKCAMQNTFLGWADWNREMGMVARFFSISALMVVRLIVSNVLPFTSPAFAYLIAKSQPEGEGVAGTFYLLACSMPAGALIPLLDTFAKRYYDCEFLVTKYASIATDYLPFSFWVRPLFMEPAFLSAKKAGFDDKGAASAAVLTGHFMIWAGPATTMHQRMFVPDIITCVLIQPLGLMEDVAVVLATWAGETPQSQKAAQIALYVFMLLMNCVQYITSRSEFIAFTSMHAASSARHLIVGALTLIFLTLKFLQPVNEPSTTSTFTTSAISFCATEHTNVTAVTWTVLQVSAEAVMCSVLAKVLVNCFPCVDVDTLVLDRDVGDVHQGTWCDVTAQPRGDLMPYASQHAAGRPLLG</sequence>
<name>A0ABN9QDT1_9DINO</name>
<feature type="non-terminal residue" evidence="3">
    <location>
        <position position="1"/>
    </location>
</feature>
<dbReference type="Proteomes" id="UP001189429">
    <property type="component" value="Unassembled WGS sequence"/>
</dbReference>
<feature type="compositionally biased region" description="Basic and acidic residues" evidence="1">
    <location>
        <begin position="45"/>
        <end position="60"/>
    </location>
</feature>
<gene>
    <name evidence="3" type="ORF">PCOR1329_LOCUS10205</name>
</gene>
<keyword evidence="2" id="KW-0812">Transmembrane</keyword>
<feature type="transmembrane region" description="Helical" evidence="2">
    <location>
        <begin position="357"/>
        <end position="373"/>
    </location>
</feature>
<keyword evidence="4" id="KW-1185">Reference proteome</keyword>
<comment type="caution">
    <text evidence="3">The sequence shown here is derived from an EMBL/GenBank/DDBJ whole genome shotgun (WGS) entry which is preliminary data.</text>
</comment>
<keyword evidence="2" id="KW-0472">Membrane</keyword>
<evidence type="ECO:0000256" key="2">
    <source>
        <dbReference type="SAM" id="Phobius"/>
    </source>
</evidence>
<dbReference type="EMBL" id="CAUYUJ010002891">
    <property type="protein sequence ID" value="CAK0802837.1"/>
    <property type="molecule type" value="Genomic_DNA"/>
</dbReference>
<feature type="transmembrane region" description="Helical" evidence="2">
    <location>
        <begin position="219"/>
        <end position="240"/>
    </location>
</feature>
<organism evidence="3 4">
    <name type="scientific">Prorocentrum cordatum</name>
    <dbReference type="NCBI Taxonomy" id="2364126"/>
    <lineage>
        <taxon>Eukaryota</taxon>
        <taxon>Sar</taxon>
        <taxon>Alveolata</taxon>
        <taxon>Dinophyceae</taxon>
        <taxon>Prorocentrales</taxon>
        <taxon>Prorocentraceae</taxon>
        <taxon>Prorocentrum</taxon>
    </lineage>
</organism>
<evidence type="ECO:0000313" key="4">
    <source>
        <dbReference type="Proteomes" id="UP001189429"/>
    </source>
</evidence>
<accession>A0ABN9QDT1</accession>
<evidence type="ECO:0000256" key="1">
    <source>
        <dbReference type="SAM" id="MobiDB-lite"/>
    </source>
</evidence>
<protein>
    <recommendedName>
        <fullName evidence="5">Protein RFT1 homolog</fullName>
    </recommendedName>
</protein>
<keyword evidence="2" id="KW-1133">Transmembrane helix</keyword>
<feature type="region of interest" description="Disordered" evidence="1">
    <location>
        <begin position="1"/>
        <end position="60"/>
    </location>
</feature>